<dbReference type="EMBL" id="KY514264">
    <property type="protein sequence ID" value="ARB11743.1"/>
    <property type="molecule type" value="Genomic_DNA"/>
</dbReference>
<accession>A0A2P0PAM6</accession>
<protein>
    <submittedName>
        <fullName evidence="1">Uncharacterized protein</fullName>
    </submittedName>
</protein>
<keyword evidence="2" id="KW-1185">Reference proteome</keyword>
<proteinExistence type="predicted"/>
<evidence type="ECO:0000313" key="2">
    <source>
        <dbReference type="Proteomes" id="UP000240218"/>
    </source>
</evidence>
<organism evidence="1 2">
    <name type="scientific">Pectobacterium phage vB_PatP_CB1</name>
    <dbReference type="NCBI Taxonomy" id="1958917"/>
    <lineage>
        <taxon>Viruses</taxon>
        <taxon>Duplodnaviria</taxon>
        <taxon>Heunggongvirae</taxon>
        <taxon>Uroviricota</taxon>
        <taxon>Caudoviricetes</taxon>
        <taxon>Schitoviridae</taxon>
        <taxon>Cbunavirus</taxon>
        <taxon>Cbunavirus CB1</taxon>
    </lineage>
</organism>
<name>A0A2P0PAM6_9CAUD</name>
<evidence type="ECO:0000313" key="1">
    <source>
        <dbReference type="EMBL" id="ARB11743.1"/>
    </source>
</evidence>
<reference evidence="1 2" key="1">
    <citation type="submission" date="2017-01" db="EMBL/GenBank/DDBJ databases">
        <title>Isolation and charaterisation of Pectobacterium phages.</title>
        <authorList>
            <person name="Buttimer C.T.H."/>
            <person name="Lucid A."/>
            <person name="Coffey A."/>
        </authorList>
    </citation>
    <scope>NUCLEOTIDE SEQUENCE [LARGE SCALE GENOMIC DNA]</scope>
</reference>
<sequence>MIILRDVLKRAGTGIQLIAETTMTQDEFDQIRTQQLIMPDLEFDFPTIVYWFEAGNPPVPVYRDCPEHWRGKVFDPEAAIRTDNRKTLIKWWLKYKPPVDSSGEPYI</sequence>
<dbReference type="Proteomes" id="UP000240218">
    <property type="component" value="Segment"/>
</dbReference>
<gene>
    <name evidence="1" type="ORF">CB1_16</name>
</gene>